<dbReference type="NCBIfam" id="TIGR00221">
    <property type="entry name" value="nagA"/>
    <property type="match status" value="1"/>
</dbReference>
<reference evidence="7 8" key="1">
    <citation type="submission" date="2023-07" db="EMBL/GenBank/DDBJ databases">
        <title>Genomic Encyclopedia of Type Strains, Phase IV (KMG-IV): sequencing the most valuable type-strain genomes for metagenomic binning, comparative biology and taxonomic classification.</title>
        <authorList>
            <person name="Goeker M."/>
        </authorList>
    </citation>
    <scope>NUCLEOTIDE SEQUENCE [LARGE SCALE GENOMIC DNA]</scope>
    <source>
        <strain evidence="7 8">DSM 16784</strain>
    </source>
</reference>
<protein>
    <submittedName>
        <fullName evidence="7">N-acetylglucosamine-6-phosphate deacetylase</fullName>
        <ecNumber evidence="7">3.5.1.25</ecNumber>
    </submittedName>
</protein>
<proteinExistence type="inferred from homology"/>
<dbReference type="EMBL" id="JAUSUR010000001">
    <property type="protein sequence ID" value="MDQ0360162.1"/>
    <property type="molecule type" value="Genomic_DNA"/>
</dbReference>
<dbReference type="PIRSF" id="PIRSF038994">
    <property type="entry name" value="NagA"/>
    <property type="match status" value="1"/>
</dbReference>
<accession>A0ABU0DZV4</accession>
<feature type="domain" description="Amidohydrolase-related" evidence="6">
    <location>
        <begin position="60"/>
        <end position="392"/>
    </location>
</feature>
<dbReference type="CDD" id="cd00854">
    <property type="entry name" value="NagA"/>
    <property type="match status" value="1"/>
</dbReference>
<evidence type="ECO:0000256" key="2">
    <source>
        <dbReference type="ARBA" id="ARBA00022723"/>
    </source>
</evidence>
<evidence type="ECO:0000256" key="3">
    <source>
        <dbReference type="ARBA" id="ARBA00022801"/>
    </source>
</evidence>
<comment type="similarity">
    <text evidence="1 5">Belongs to the metallo-dependent hydrolases superfamily. NagA family.</text>
</comment>
<dbReference type="InterPro" id="IPR006680">
    <property type="entry name" value="Amidohydro-rel"/>
</dbReference>
<dbReference type="SUPFAM" id="SSF51556">
    <property type="entry name" value="Metallo-dependent hydrolases"/>
    <property type="match status" value="1"/>
</dbReference>
<sequence>MKLYKGDEIMLMDGIKIIQSKNVWIDESFQEAQLEIKGNKIIKIHPYGMIRPTADYGENYILPGFIDIHDHGCLGGDANHADFEFLSKWANYLPQEGITRFLPTTSTAFFDALEESYRMLGAFIDSKYDGAKILGMHLEGPMISEKYRGSHNPKLLLKPNVETFKKWQEMSNNHIKMITIAPENDENYEMTKYCTEHGVVVAIGHSAATYQQAKEAVEAGAKSFVHTFNGMSGLHHREPGVVGAAMDIEDAYAEVIADGVHVDFNAVRILGKAKGKDHLIAVTDSIWAKGCEPGIYPKPDKGVNIVIDEHNVVRLETGSLAGSTNRLNVMVRNLIDEAKLPLEMAINAVTCNPAHLLGIGNQYGYIKEKYIADFTVVNKQFDVLETIVDGIVVYSK</sequence>
<dbReference type="InterPro" id="IPR003764">
    <property type="entry name" value="GlcNAc_6-P_deAcase"/>
</dbReference>
<dbReference type="Gene3D" id="2.30.40.10">
    <property type="entry name" value="Urease, subunit C, domain 1"/>
    <property type="match status" value="1"/>
</dbReference>
<dbReference type="EC" id="3.5.1.25" evidence="7"/>
<dbReference type="InterPro" id="IPR032466">
    <property type="entry name" value="Metal_Hydrolase"/>
</dbReference>
<evidence type="ECO:0000259" key="6">
    <source>
        <dbReference type="Pfam" id="PF01979"/>
    </source>
</evidence>
<dbReference type="GO" id="GO:0008448">
    <property type="term" value="F:N-acetylglucosamine-6-phosphate deacetylase activity"/>
    <property type="evidence" value="ECO:0007669"/>
    <property type="project" value="UniProtKB-EC"/>
</dbReference>
<dbReference type="InterPro" id="IPR011059">
    <property type="entry name" value="Metal-dep_hydrolase_composite"/>
</dbReference>
<evidence type="ECO:0000313" key="8">
    <source>
        <dbReference type="Proteomes" id="UP001230220"/>
    </source>
</evidence>
<keyword evidence="2" id="KW-0479">Metal-binding</keyword>
<dbReference type="PANTHER" id="PTHR11113">
    <property type="entry name" value="N-ACETYLGLUCOSAMINE-6-PHOSPHATE DEACETYLASE"/>
    <property type="match status" value="1"/>
</dbReference>
<evidence type="ECO:0000256" key="5">
    <source>
        <dbReference type="PIRNR" id="PIRNR038994"/>
    </source>
</evidence>
<dbReference type="Pfam" id="PF01979">
    <property type="entry name" value="Amidohydro_1"/>
    <property type="match status" value="1"/>
</dbReference>
<dbReference type="RefSeq" id="WP_307405829.1">
    <property type="nucleotide sequence ID" value="NZ_JAUSUR010000001.1"/>
</dbReference>
<dbReference type="Proteomes" id="UP001230220">
    <property type="component" value="Unassembled WGS sequence"/>
</dbReference>
<evidence type="ECO:0000256" key="4">
    <source>
        <dbReference type="ARBA" id="ARBA00023277"/>
    </source>
</evidence>
<organism evidence="7 8">
    <name type="scientific">Breznakia pachnodae</name>
    <dbReference type="NCBI Taxonomy" id="265178"/>
    <lineage>
        <taxon>Bacteria</taxon>
        <taxon>Bacillati</taxon>
        <taxon>Bacillota</taxon>
        <taxon>Erysipelotrichia</taxon>
        <taxon>Erysipelotrichales</taxon>
        <taxon>Erysipelotrichaceae</taxon>
        <taxon>Breznakia</taxon>
    </lineage>
</organism>
<evidence type="ECO:0000313" key="7">
    <source>
        <dbReference type="EMBL" id="MDQ0360162.1"/>
    </source>
</evidence>
<keyword evidence="8" id="KW-1185">Reference proteome</keyword>
<evidence type="ECO:0000256" key="1">
    <source>
        <dbReference type="ARBA" id="ARBA00010716"/>
    </source>
</evidence>
<dbReference type="SUPFAM" id="SSF51338">
    <property type="entry name" value="Composite domain of metallo-dependent hydrolases"/>
    <property type="match status" value="1"/>
</dbReference>
<keyword evidence="3 5" id="KW-0378">Hydrolase</keyword>
<dbReference type="PANTHER" id="PTHR11113:SF14">
    <property type="entry name" value="N-ACETYLGLUCOSAMINE-6-PHOSPHATE DEACETYLASE"/>
    <property type="match status" value="1"/>
</dbReference>
<gene>
    <name evidence="7" type="ORF">J2S15_000893</name>
</gene>
<dbReference type="Gene3D" id="3.20.20.140">
    <property type="entry name" value="Metal-dependent hydrolases"/>
    <property type="match status" value="1"/>
</dbReference>
<name>A0ABU0DZV4_9FIRM</name>
<keyword evidence="4 5" id="KW-0119">Carbohydrate metabolism</keyword>
<comment type="caution">
    <text evidence="7">The sequence shown here is derived from an EMBL/GenBank/DDBJ whole genome shotgun (WGS) entry which is preliminary data.</text>
</comment>